<keyword evidence="9" id="KW-1185">Reference proteome</keyword>
<proteinExistence type="inferred from homology"/>
<evidence type="ECO:0000256" key="6">
    <source>
        <dbReference type="ARBA" id="ARBA00023242"/>
    </source>
</evidence>
<comment type="similarity">
    <text evidence="2">Belongs to the SPF27 family.</text>
</comment>
<sequence length="222" mass="24241">MPLIHASYDSLPYVDAPPSAAALATAQTLIAADITSAGIDPSQPHPSLIPAISSYTPQFPASVETEHQRLQADPSSKLAAVDLKRYEDLEAPPNTTPTSDEDRPELLERWNAALEKAHTSSEYVQGRLIQLGLLEKFGKNSWLVGNSQLEHVLKALEAELADVRKEQENTEVTRRGQQESVGGELTTLEETWKTGVGRVLETEVAAEGLKQQILERRRAGAV</sequence>
<name>A0A6A6X964_9PLEO</name>
<dbReference type="Proteomes" id="UP000799757">
    <property type="component" value="Unassembled WGS sequence"/>
</dbReference>
<protein>
    <recommendedName>
        <fullName evidence="10">BCAS2 family protein</fullName>
    </recommendedName>
</protein>
<keyword evidence="7" id="KW-0175">Coiled coil</keyword>
<dbReference type="Pfam" id="PF05700">
    <property type="entry name" value="BCAS2"/>
    <property type="match status" value="1"/>
</dbReference>
<evidence type="ECO:0000256" key="3">
    <source>
        <dbReference type="ARBA" id="ARBA00022664"/>
    </source>
</evidence>
<keyword evidence="4" id="KW-0747">Spliceosome</keyword>
<dbReference type="AlphaFoldDB" id="A0A6A6X964"/>
<dbReference type="PANTHER" id="PTHR13296">
    <property type="entry name" value="BCAS2 PROTEIN"/>
    <property type="match status" value="1"/>
</dbReference>
<organism evidence="8 9">
    <name type="scientific">Melanomma pulvis-pyrius CBS 109.77</name>
    <dbReference type="NCBI Taxonomy" id="1314802"/>
    <lineage>
        <taxon>Eukaryota</taxon>
        <taxon>Fungi</taxon>
        <taxon>Dikarya</taxon>
        <taxon>Ascomycota</taxon>
        <taxon>Pezizomycotina</taxon>
        <taxon>Dothideomycetes</taxon>
        <taxon>Pleosporomycetidae</taxon>
        <taxon>Pleosporales</taxon>
        <taxon>Melanommataceae</taxon>
        <taxon>Melanomma</taxon>
    </lineage>
</organism>
<accession>A0A6A6X964</accession>
<dbReference type="GO" id="GO:0000974">
    <property type="term" value="C:Prp19 complex"/>
    <property type="evidence" value="ECO:0007669"/>
    <property type="project" value="TreeGrafter"/>
</dbReference>
<reference evidence="8" key="1">
    <citation type="journal article" date="2020" name="Stud. Mycol.">
        <title>101 Dothideomycetes genomes: a test case for predicting lifestyles and emergence of pathogens.</title>
        <authorList>
            <person name="Haridas S."/>
            <person name="Albert R."/>
            <person name="Binder M."/>
            <person name="Bloem J."/>
            <person name="Labutti K."/>
            <person name="Salamov A."/>
            <person name="Andreopoulos B."/>
            <person name="Baker S."/>
            <person name="Barry K."/>
            <person name="Bills G."/>
            <person name="Bluhm B."/>
            <person name="Cannon C."/>
            <person name="Castanera R."/>
            <person name="Culley D."/>
            <person name="Daum C."/>
            <person name="Ezra D."/>
            <person name="Gonzalez J."/>
            <person name="Henrissat B."/>
            <person name="Kuo A."/>
            <person name="Liang C."/>
            <person name="Lipzen A."/>
            <person name="Lutzoni F."/>
            <person name="Magnuson J."/>
            <person name="Mondo S."/>
            <person name="Nolan M."/>
            <person name="Ohm R."/>
            <person name="Pangilinan J."/>
            <person name="Park H.-J."/>
            <person name="Ramirez L."/>
            <person name="Alfaro M."/>
            <person name="Sun H."/>
            <person name="Tritt A."/>
            <person name="Yoshinaga Y."/>
            <person name="Zwiers L.-H."/>
            <person name="Turgeon B."/>
            <person name="Goodwin S."/>
            <person name="Spatafora J."/>
            <person name="Crous P."/>
            <person name="Grigoriev I."/>
        </authorList>
    </citation>
    <scope>NUCLEOTIDE SEQUENCE</scope>
    <source>
        <strain evidence="8">CBS 109.77</strain>
    </source>
</reference>
<evidence type="ECO:0000256" key="5">
    <source>
        <dbReference type="ARBA" id="ARBA00023187"/>
    </source>
</evidence>
<evidence type="ECO:0000256" key="1">
    <source>
        <dbReference type="ARBA" id="ARBA00004123"/>
    </source>
</evidence>
<evidence type="ECO:0000313" key="8">
    <source>
        <dbReference type="EMBL" id="KAF2792505.1"/>
    </source>
</evidence>
<evidence type="ECO:0000313" key="9">
    <source>
        <dbReference type="Proteomes" id="UP000799757"/>
    </source>
</evidence>
<keyword evidence="3" id="KW-0507">mRNA processing</keyword>
<evidence type="ECO:0000256" key="4">
    <source>
        <dbReference type="ARBA" id="ARBA00022728"/>
    </source>
</evidence>
<evidence type="ECO:0008006" key="10">
    <source>
        <dbReference type="Google" id="ProtNLM"/>
    </source>
</evidence>
<evidence type="ECO:0000256" key="7">
    <source>
        <dbReference type="SAM" id="Coils"/>
    </source>
</evidence>
<dbReference type="PANTHER" id="PTHR13296:SF0">
    <property type="entry name" value="PRE-MRNA-SPLICING FACTOR SPF27"/>
    <property type="match status" value="1"/>
</dbReference>
<dbReference type="GO" id="GO:0071013">
    <property type="term" value="C:catalytic step 2 spliceosome"/>
    <property type="evidence" value="ECO:0007669"/>
    <property type="project" value="TreeGrafter"/>
</dbReference>
<dbReference type="GO" id="GO:0006397">
    <property type="term" value="P:mRNA processing"/>
    <property type="evidence" value="ECO:0007669"/>
    <property type="project" value="UniProtKB-KW"/>
</dbReference>
<keyword evidence="6" id="KW-0539">Nucleus</keyword>
<dbReference type="GO" id="GO:0071011">
    <property type="term" value="C:precatalytic spliceosome"/>
    <property type="evidence" value="ECO:0007669"/>
    <property type="project" value="TreeGrafter"/>
</dbReference>
<dbReference type="OrthoDB" id="205794at2759"/>
<dbReference type="InterPro" id="IPR008409">
    <property type="entry name" value="SPF27"/>
</dbReference>
<dbReference type="EMBL" id="MU001966">
    <property type="protein sequence ID" value="KAF2792505.1"/>
    <property type="molecule type" value="Genomic_DNA"/>
</dbReference>
<keyword evidence="5" id="KW-0508">mRNA splicing</keyword>
<gene>
    <name evidence="8" type="ORF">K505DRAFT_362820</name>
</gene>
<comment type="subcellular location">
    <subcellularLocation>
        <location evidence="1">Nucleus</location>
    </subcellularLocation>
</comment>
<dbReference type="GO" id="GO:0008380">
    <property type="term" value="P:RNA splicing"/>
    <property type="evidence" value="ECO:0007669"/>
    <property type="project" value="UniProtKB-KW"/>
</dbReference>
<feature type="coiled-coil region" evidence="7">
    <location>
        <begin position="146"/>
        <end position="173"/>
    </location>
</feature>
<evidence type="ECO:0000256" key="2">
    <source>
        <dbReference type="ARBA" id="ARBA00010788"/>
    </source>
</evidence>